<dbReference type="Pfam" id="PF12672">
    <property type="entry name" value="DUF3793"/>
    <property type="match status" value="1"/>
</dbReference>
<dbReference type="InterPro" id="IPR024523">
    <property type="entry name" value="DUF3793"/>
</dbReference>
<dbReference type="EMBL" id="WXEY01000007">
    <property type="protein sequence ID" value="MZP29794.1"/>
    <property type="molecule type" value="Genomic_DNA"/>
</dbReference>
<comment type="caution">
    <text evidence="1">The sequence shown here is derived from an EMBL/GenBank/DDBJ whole genome shotgun (WGS) entry which is preliminary data.</text>
</comment>
<gene>
    <name evidence="1" type="ORF">GTO91_08755</name>
</gene>
<dbReference type="Proteomes" id="UP000463470">
    <property type="component" value="Unassembled WGS sequence"/>
</dbReference>
<reference evidence="1 2" key="1">
    <citation type="submission" date="2020-01" db="EMBL/GenBank/DDBJ databases">
        <title>Whole-genome sequence of Heliobacterium undosum DSM 13378.</title>
        <authorList>
            <person name="Kyndt J.A."/>
            <person name="Meyer T.E."/>
        </authorList>
    </citation>
    <scope>NUCLEOTIDE SEQUENCE [LARGE SCALE GENOMIC DNA]</scope>
    <source>
        <strain evidence="1 2">DSM 13378</strain>
    </source>
</reference>
<evidence type="ECO:0000313" key="1">
    <source>
        <dbReference type="EMBL" id="MZP29794.1"/>
    </source>
</evidence>
<evidence type="ECO:0000313" key="2">
    <source>
        <dbReference type="Proteomes" id="UP000463470"/>
    </source>
</evidence>
<dbReference type="OrthoDB" id="5393676at2"/>
<accession>A0A845L4M3</accession>
<name>A0A845L4M3_9FIRM</name>
<dbReference type="RefSeq" id="WP_161257919.1">
    <property type="nucleotide sequence ID" value="NZ_WXEY01000007.1"/>
</dbReference>
<sequence length="209" mass="24485">MGASYGLWKDSLAEKDIRQARFEKWLFVNLSRVLFAGKAGEFIRFQEPFFGKDIASTLRQARQLARDWGVEIFLLKRCEKCAWVLFYREPQVRASLKRFGRLRQYRNKPLPWPLDVQPFLFHLKGRWCKGGQLPHEIGLALGYPLKDVLGFLGLSPLPKKHVCEWCIYGDVAPSLRLKERFDRANQWALDFVESSRLELIRDEARRLSA</sequence>
<dbReference type="AlphaFoldDB" id="A0A845L4M3"/>
<organism evidence="1 2">
    <name type="scientific">Heliomicrobium undosum</name>
    <dbReference type="NCBI Taxonomy" id="121734"/>
    <lineage>
        <taxon>Bacteria</taxon>
        <taxon>Bacillati</taxon>
        <taxon>Bacillota</taxon>
        <taxon>Clostridia</taxon>
        <taxon>Eubacteriales</taxon>
        <taxon>Heliobacteriaceae</taxon>
        <taxon>Heliomicrobium</taxon>
    </lineage>
</organism>
<protein>
    <submittedName>
        <fullName evidence="1">DUF3793 family protein</fullName>
    </submittedName>
</protein>
<proteinExistence type="predicted"/>
<keyword evidence="2" id="KW-1185">Reference proteome</keyword>